<evidence type="ECO:0000256" key="4">
    <source>
        <dbReference type="ARBA" id="ARBA00023015"/>
    </source>
</evidence>
<keyword evidence="2 6" id="KW-0863">Zinc-finger</keyword>
<evidence type="ECO:0000256" key="6">
    <source>
        <dbReference type="PROSITE-ProRule" id="PRU00094"/>
    </source>
</evidence>
<evidence type="ECO:0000259" key="8">
    <source>
        <dbReference type="PROSITE" id="PS50114"/>
    </source>
</evidence>
<feature type="region of interest" description="Disordered" evidence="7">
    <location>
        <begin position="361"/>
        <end position="442"/>
    </location>
</feature>
<feature type="compositionally biased region" description="Polar residues" evidence="7">
    <location>
        <begin position="398"/>
        <end position="408"/>
    </location>
</feature>
<dbReference type="InterPro" id="IPR013088">
    <property type="entry name" value="Znf_NHR/GATA"/>
</dbReference>
<dbReference type="CDD" id="cd00202">
    <property type="entry name" value="ZnF_GATA"/>
    <property type="match status" value="1"/>
</dbReference>
<dbReference type="PANTHER" id="PTHR47172">
    <property type="entry name" value="OS01G0976800 PROTEIN"/>
    <property type="match status" value="1"/>
</dbReference>
<keyword evidence="1" id="KW-0479">Metal-binding</keyword>
<gene>
    <name evidence="9" type="ORF">K7432_006889</name>
</gene>
<keyword evidence="3" id="KW-0862">Zinc</keyword>
<feature type="compositionally biased region" description="Low complexity" evidence="7">
    <location>
        <begin position="378"/>
        <end position="387"/>
    </location>
</feature>
<sequence>MESDTEKKILSASLLKEGSKRSLTDEDLKTDTKALLSCLIHTRKAYTSLFRKYGGGLESGVQYLYIGTCTLFIGPHTFPGTKFYRVLHPVLEHFSEEMVHLTEKSLDISELSINTLSDVPETLTPGELIFEFMEDPSESWLFPEEAIVEATNISEPFEIIATFSSNIREQRTPSSMDELPSMMMHMSRVSKELWLSIKQVTKDVSFVYRYMTDKVKYLPNRLYVKYSLPCELPEALVKKTIAPTTVTVAEAKDFSIIKTPSKSIERRASDSNSESRRNSKKSKSLGSSEVKKPKPTAVVSRKNSNSYNSTNGNGKKCAYCSCKSTPMWRRGPAGAGTLCNACGVKWKHGKILQDVAVSSDDIKSAKVGRPSSPVAFGSSLPTTPLPKLKSKAKSKSSHAISPDSNVDADTSDKEDLEYKSHPSPSATLKTPNRSLATPLKKRKFTLSVPNHSFTERYHDSSKSI</sequence>
<dbReference type="EMBL" id="JASJQH010007196">
    <property type="protein sequence ID" value="KAK9712817.1"/>
    <property type="molecule type" value="Genomic_DNA"/>
</dbReference>
<dbReference type="PROSITE" id="PS50114">
    <property type="entry name" value="GATA_ZN_FINGER_2"/>
    <property type="match status" value="1"/>
</dbReference>
<dbReference type="Pfam" id="PF00320">
    <property type="entry name" value="GATA"/>
    <property type="match status" value="1"/>
</dbReference>
<feature type="compositionally biased region" description="Basic and acidic residues" evidence="7">
    <location>
        <begin position="410"/>
        <end position="420"/>
    </location>
</feature>
<proteinExistence type="predicted"/>
<dbReference type="SUPFAM" id="SSF57716">
    <property type="entry name" value="Glucocorticoid receptor-like (DNA-binding domain)"/>
    <property type="match status" value="1"/>
</dbReference>
<dbReference type="PANTHER" id="PTHR47172:SF24">
    <property type="entry name" value="GATA ZINC FINGER DOMAIN-CONTAINING PROTEIN 14-RELATED"/>
    <property type="match status" value="1"/>
</dbReference>
<keyword evidence="10" id="KW-1185">Reference proteome</keyword>
<dbReference type="InterPro" id="IPR000679">
    <property type="entry name" value="Znf_GATA"/>
</dbReference>
<evidence type="ECO:0000256" key="1">
    <source>
        <dbReference type="ARBA" id="ARBA00022723"/>
    </source>
</evidence>
<evidence type="ECO:0000313" key="10">
    <source>
        <dbReference type="Proteomes" id="UP001479436"/>
    </source>
</evidence>
<feature type="region of interest" description="Disordered" evidence="7">
    <location>
        <begin position="263"/>
        <end position="309"/>
    </location>
</feature>
<accession>A0ABR2W0X9</accession>
<name>A0ABR2W0X9_9FUNG</name>
<feature type="compositionally biased region" description="Polar residues" evidence="7">
    <location>
        <begin position="422"/>
        <end position="435"/>
    </location>
</feature>
<evidence type="ECO:0000256" key="2">
    <source>
        <dbReference type="ARBA" id="ARBA00022771"/>
    </source>
</evidence>
<organism evidence="9 10">
    <name type="scientific">Basidiobolus ranarum</name>
    <dbReference type="NCBI Taxonomy" id="34480"/>
    <lineage>
        <taxon>Eukaryota</taxon>
        <taxon>Fungi</taxon>
        <taxon>Fungi incertae sedis</taxon>
        <taxon>Zoopagomycota</taxon>
        <taxon>Entomophthoromycotina</taxon>
        <taxon>Basidiobolomycetes</taxon>
        <taxon>Basidiobolales</taxon>
        <taxon>Basidiobolaceae</taxon>
        <taxon>Basidiobolus</taxon>
    </lineage>
</organism>
<dbReference type="Gene3D" id="3.30.50.10">
    <property type="entry name" value="Erythroid Transcription Factor GATA-1, subunit A"/>
    <property type="match status" value="1"/>
</dbReference>
<evidence type="ECO:0000256" key="7">
    <source>
        <dbReference type="SAM" id="MobiDB-lite"/>
    </source>
</evidence>
<comment type="caution">
    <text evidence="9">The sequence shown here is derived from an EMBL/GenBank/DDBJ whole genome shotgun (WGS) entry which is preliminary data.</text>
</comment>
<keyword evidence="5" id="KW-0804">Transcription</keyword>
<dbReference type="Proteomes" id="UP001479436">
    <property type="component" value="Unassembled WGS sequence"/>
</dbReference>
<reference evidence="9 10" key="1">
    <citation type="submission" date="2023-04" db="EMBL/GenBank/DDBJ databases">
        <title>Genome of Basidiobolus ranarum AG-B5.</title>
        <authorList>
            <person name="Stajich J.E."/>
            <person name="Carter-House D."/>
            <person name="Gryganskyi A."/>
        </authorList>
    </citation>
    <scope>NUCLEOTIDE SEQUENCE [LARGE SCALE GENOMIC DNA]</scope>
    <source>
        <strain evidence="9 10">AG-B5</strain>
    </source>
</reference>
<feature type="domain" description="GATA-type" evidence="8">
    <location>
        <begin position="311"/>
        <end position="366"/>
    </location>
</feature>
<evidence type="ECO:0000313" key="9">
    <source>
        <dbReference type="EMBL" id="KAK9712817.1"/>
    </source>
</evidence>
<keyword evidence="4" id="KW-0805">Transcription regulation</keyword>
<feature type="compositionally biased region" description="Basic and acidic residues" evidence="7">
    <location>
        <begin position="263"/>
        <end position="277"/>
    </location>
</feature>
<evidence type="ECO:0000256" key="5">
    <source>
        <dbReference type="ARBA" id="ARBA00023163"/>
    </source>
</evidence>
<protein>
    <recommendedName>
        <fullName evidence="8">GATA-type domain-containing protein</fullName>
    </recommendedName>
</protein>
<dbReference type="SMART" id="SM00401">
    <property type="entry name" value="ZnF_GATA"/>
    <property type="match status" value="1"/>
</dbReference>
<evidence type="ECO:0000256" key="3">
    <source>
        <dbReference type="ARBA" id="ARBA00022833"/>
    </source>
</evidence>